<dbReference type="EMBL" id="LSEF01000071">
    <property type="protein sequence ID" value="OAF14138.1"/>
    <property type="molecule type" value="Genomic_DNA"/>
</dbReference>
<dbReference type="PROSITE" id="PS01124">
    <property type="entry name" value="HTH_ARAC_FAMILY_2"/>
    <property type="match status" value="1"/>
</dbReference>
<evidence type="ECO:0000313" key="3">
    <source>
        <dbReference type="Proteomes" id="UP000077173"/>
    </source>
</evidence>
<evidence type="ECO:0000313" key="2">
    <source>
        <dbReference type="EMBL" id="OAF14138.1"/>
    </source>
</evidence>
<dbReference type="SMART" id="SM00342">
    <property type="entry name" value="HTH_ARAC"/>
    <property type="match status" value="1"/>
</dbReference>
<dbReference type="Gene3D" id="1.10.10.60">
    <property type="entry name" value="Homeodomain-like"/>
    <property type="match status" value="1"/>
</dbReference>
<evidence type="ECO:0000259" key="1">
    <source>
        <dbReference type="PROSITE" id="PS01124"/>
    </source>
</evidence>
<gene>
    <name evidence="2" type="ORF">AXW67_00645</name>
</gene>
<dbReference type="Proteomes" id="UP000077173">
    <property type="component" value="Unassembled WGS sequence"/>
</dbReference>
<dbReference type="Pfam" id="PF12833">
    <property type="entry name" value="HTH_18"/>
    <property type="match status" value="1"/>
</dbReference>
<name>A0A176Z229_9BRAD</name>
<proteinExistence type="predicted"/>
<keyword evidence="3" id="KW-1185">Reference proteome</keyword>
<dbReference type="AlphaFoldDB" id="A0A176Z229"/>
<dbReference type="GO" id="GO:0003700">
    <property type="term" value="F:DNA-binding transcription factor activity"/>
    <property type="evidence" value="ECO:0007669"/>
    <property type="project" value="InterPro"/>
</dbReference>
<dbReference type="RefSeq" id="WP_063679825.1">
    <property type="nucleotide sequence ID" value="NZ_LSEF01000071.1"/>
</dbReference>
<dbReference type="InterPro" id="IPR053142">
    <property type="entry name" value="PchR_regulatory_protein"/>
</dbReference>
<sequence>MLFSALAPSPALQLTTFTDIDAFRPAELFEDARSIPLDVANFEAARAVVCLPACRIIVMQTFARILDTAYRTPGGMVLLPMSDDGRASLNGVELDSRFFVALRGNDDCHFVEPGTNLHAMLILSPALRDRGWFDRADMIQAYAPDRTALMHVRQLILDILRTASAEPGLFAIPEIAAHLQEGLLLAIDELFRVDLRTAGDSRIANGRSSRLIERLDDYVAAHPIAPIYSDGLASEFGVSMRTLGSAVSKLRGMSLHQYIRLKRLWAARARLLKGGGSLTVASCARAQGFHHMGEFAAIYRATFNEAPSETLARGRLLSLRTA</sequence>
<dbReference type="PANTHER" id="PTHR47893">
    <property type="entry name" value="REGULATORY PROTEIN PCHR"/>
    <property type="match status" value="1"/>
</dbReference>
<comment type="caution">
    <text evidence="2">The sequence shown here is derived from an EMBL/GenBank/DDBJ whole genome shotgun (WGS) entry which is preliminary data.</text>
</comment>
<dbReference type="InterPro" id="IPR018060">
    <property type="entry name" value="HTH_AraC"/>
</dbReference>
<dbReference type="PANTHER" id="PTHR47893:SF1">
    <property type="entry name" value="REGULATORY PROTEIN PCHR"/>
    <property type="match status" value="1"/>
</dbReference>
<feature type="domain" description="HTH araC/xylS-type" evidence="1">
    <location>
        <begin position="213"/>
        <end position="313"/>
    </location>
</feature>
<accession>A0A176Z229</accession>
<organism evidence="2 3">
    <name type="scientific">Bradyrhizobium neotropicale</name>
    <dbReference type="NCBI Taxonomy" id="1497615"/>
    <lineage>
        <taxon>Bacteria</taxon>
        <taxon>Pseudomonadati</taxon>
        <taxon>Pseudomonadota</taxon>
        <taxon>Alphaproteobacteria</taxon>
        <taxon>Hyphomicrobiales</taxon>
        <taxon>Nitrobacteraceae</taxon>
        <taxon>Bradyrhizobium</taxon>
    </lineage>
</organism>
<dbReference type="GO" id="GO:0043565">
    <property type="term" value="F:sequence-specific DNA binding"/>
    <property type="evidence" value="ECO:0007669"/>
    <property type="project" value="InterPro"/>
</dbReference>
<protein>
    <submittedName>
        <fullName evidence="2">AraC family transcriptional regulator</fullName>
    </submittedName>
</protein>
<reference evidence="2 3" key="1">
    <citation type="submission" date="2016-02" db="EMBL/GenBank/DDBJ databases">
        <title>Draft genome sequence of the strain BR 10247T Bradyrhizobium neotropicale isolated from nodules of Centrolobium paraense.</title>
        <authorList>
            <person name="Simoes-Araujo J.L."/>
            <person name="Barauna A.C."/>
            <person name="Silva K."/>
            <person name="Zilli J.E."/>
        </authorList>
    </citation>
    <scope>NUCLEOTIDE SEQUENCE [LARGE SCALE GENOMIC DNA]</scope>
    <source>
        <strain evidence="2 3">BR 10247</strain>
    </source>
</reference>